<dbReference type="EMBL" id="CM001220">
    <property type="protein sequence ID" value="AES87969.1"/>
    <property type="molecule type" value="Genomic_DNA"/>
</dbReference>
<accession>G7JTK2</accession>
<dbReference type="Proteomes" id="UP000002051">
    <property type="component" value="Chromosome 4"/>
</dbReference>
<dbReference type="EnsemblPlants" id="AES87969">
    <property type="protein sequence ID" value="AES87969"/>
    <property type="gene ID" value="MTR_4g039450"/>
</dbReference>
<sequence>MDDVLNGIDNVRPTRNNWVLLMFQKFKISRFYASEQSHATSEEAIEFSRVGAGPGNPYGDGGWGGWMEAGAVMLKPTPNPLFTLKFGKQSLISKWLLARSTSKP</sequence>
<evidence type="ECO:0000313" key="2">
    <source>
        <dbReference type="EnsemblPlants" id="AES87969"/>
    </source>
</evidence>
<dbReference type="AlphaFoldDB" id="G7JTK2"/>
<name>G7JTK2_MEDTR</name>
<keyword evidence="3" id="KW-1185">Reference proteome</keyword>
<gene>
    <name evidence="1" type="ordered locus">MTR_4g039450</name>
</gene>
<protein>
    <submittedName>
        <fullName evidence="1 2">Uncharacterized protein</fullName>
    </submittedName>
</protein>
<proteinExistence type="predicted"/>
<organism evidence="1 3">
    <name type="scientific">Medicago truncatula</name>
    <name type="common">Barrel medic</name>
    <name type="synonym">Medicago tribuloides</name>
    <dbReference type="NCBI Taxonomy" id="3880"/>
    <lineage>
        <taxon>Eukaryota</taxon>
        <taxon>Viridiplantae</taxon>
        <taxon>Streptophyta</taxon>
        <taxon>Embryophyta</taxon>
        <taxon>Tracheophyta</taxon>
        <taxon>Spermatophyta</taxon>
        <taxon>Magnoliopsida</taxon>
        <taxon>eudicotyledons</taxon>
        <taxon>Gunneridae</taxon>
        <taxon>Pentapetalae</taxon>
        <taxon>rosids</taxon>
        <taxon>fabids</taxon>
        <taxon>Fabales</taxon>
        <taxon>Fabaceae</taxon>
        <taxon>Papilionoideae</taxon>
        <taxon>50 kb inversion clade</taxon>
        <taxon>NPAAA clade</taxon>
        <taxon>Hologalegina</taxon>
        <taxon>IRL clade</taxon>
        <taxon>Trifolieae</taxon>
        <taxon>Medicago</taxon>
    </lineage>
</organism>
<evidence type="ECO:0000313" key="3">
    <source>
        <dbReference type="Proteomes" id="UP000002051"/>
    </source>
</evidence>
<dbReference type="PaxDb" id="3880-AES87969"/>
<reference evidence="1 3" key="2">
    <citation type="journal article" date="2014" name="BMC Genomics">
        <title>An improved genome release (version Mt4.0) for the model legume Medicago truncatula.</title>
        <authorList>
            <person name="Tang H."/>
            <person name="Krishnakumar V."/>
            <person name="Bidwell S."/>
            <person name="Rosen B."/>
            <person name="Chan A."/>
            <person name="Zhou S."/>
            <person name="Gentzbittel L."/>
            <person name="Childs K.L."/>
            <person name="Yandell M."/>
            <person name="Gundlach H."/>
            <person name="Mayer K.F."/>
            <person name="Schwartz D.C."/>
            <person name="Town C.D."/>
        </authorList>
    </citation>
    <scope>GENOME REANNOTATION</scope>
    <source>
        <strain evidence="2 3">cv. Jemalong A17</strain>
    </source>
</reference>
<dbReference type="HOGENOM" id="CLU_2254127_0_0_1"/>
<reference evidence="2" key="3">
    <citation type="submission" date="2015-04" db="UniProtKB">
        <authorList>
            <consortium name="EnsemblPlants"/>
        </authorList>
    </citation>
    <scope>IDENTIFICATION</scope>
    <source>
        <strain evidence="2">cv. Jemalong A17</strain>
    </source>
</reference>
<evidence type="ECO:0000313" key="1">
    <source>
        <dbReference type="EMBL" id="AES87969.1"/>
    </source>
</evidence>
<reference evidence="1 3" key="1">
    <citation type="journal article" date="2011" name="Nature">
        <title>The Medicago genome provides insight into the evolution of rhizobial symbioses.</title>
        <authorList>
            <person name="Young N.D."/>
            <person name="Debelle F."/>
            <person name="Oldroyd G.E."/>
            <person name="Geurts R."/>
            <person name="Cannon S.B."/>
            <person name="Udvardi M.K."/>
            <person name="Benedito V.A."/>
            <person name="Mayer K.F."/>
            <person name="Gouzy J."/>
            <person name="Schoof H."/>
            <person name="Van de Peer Y."/>
            <person name="Proost S."/>
            <person name="Cook D.R."/>
            <person name="Meyers B.C."/>
            <person name="Spannagl M."/>
            <person name="Cheung F."/>
            <person name="De Mita S."/>
            <person name="Krishnakumar V."/>
            <person name="Gundlach H."/>
            <person name="Zhou S."/>
            <person name="Mudge J."/>
            <person name="Bharti A.K."/>
            <person name="Murray J.D."/>
            <person name="Naoumkina M.A."/>
            <person name="Rosen B."/>
            <person name="Silverstein K.A."/>
            <person name="Tang H."/>
            <person name="Rombauts S."/>
            <person name="Zhao P.X."/>
            <person name="Zhou P."/>
            <person name="Barbe V."/>
            <person name="Bardou P."/>
            <person name="Bechner M."/>
            <person name="Bellec A."/>
            <person name="Berger A."/>
            <person name="Berges H."/>
            <person name="Bidwell S."/>
            <person name="Bisseling T."/>
            <person name="Choisne N."/>
            <person name="Couloux A."/>
            <person name="Denny R."/>
            <person name="Deshpande S."/>
            <person name="Dai X."/>
            <person name="Doyle J.J."/>
            <person name="Dudez A.M."/>
            <person name="Farmer A.D."/>
            <person name="Fouteau S."/>
            <person name="Franken C."/>
            <person name="Gibelin C."/>
            <person name="Gish J."/>
            <person name="Goldstein S."/>
            <person name="Gonzalez A.J."/>
            <person name="Green P.J."/>
            <person name="Hallab A."/>
            <person name="Hartog M."/>
            <person name="Hua A."/>
            <person name="Humphray S.J."/>
            <person name="Jeong D.H."/>
            <person name="Jing Y."/>
            <person name="Jocker A."/>
            <person name="Kenton S.M."/>
            <person name="Kim D.J."/>
            <person name="Klee K."/>
            <person name="Lai H."/>
            <person name="Lang C."/>
            <person name="Lin S."/>
            <person name="Macmil S.L."/>
            <person name="Magdelenat G."/>
            <person name="Matthews L."/>
            <person name="McCorrison J."/>
            <person name="Monaghan E.L."/>
            <person name="Mun J.H."/>
            <person name="Najar F.Z."/>
            <person name="Nicholson C."/>
            <person name="Noirot C."/>
            <person name="O'Bleness M."/>
            <person name="Paule C.R."/>
            <person name="Poulain J."/>
            <person name="Prion F."/>
            <person name="Qin B."/>
            <person name="Qu C."/>
            <person name="Retzel E.F."/>
            <person name="Riddle C."/>
            <person name="Sallet E."/>
            <person name="Samain S."/>
            <person name="Samson N."/>
            <person name="Sanders I."/>
            <person name="Saurat O."/>
            <person name="Scarpelli C."/>
            <person name="Schiex T."/>
            <person name="Segurens B."/>
            <person name="Severin A.J."/>
            <person name="Sherrier D.J."/>
            <person name="Shi R."/>
            <person name="Sims S."/>
            <person name="Singer S.R."/>
            <person name="Sinharoy S."/>
            <person name="Sterck L."/>
            <person name="Viollet A."/>
            <person name="Wang B.B."/>
            <person name="Wang K."/>
            <person name="Wang M."/>
            <person name="Wang X."/>
            <person name="Warfsmann J."/>
            <person name="Weissenbach J."/>
            <person name="White D.D."/>
            <person name="White J.D."/>
            <person name="Wiley G.B."/>
            <person name="Wincker P."/>
            <person name="Xing Y."/>
            <person name="Yang L."/>
            <person name="Yao Z."/>
            <person name="Ying F."/>
            <person name="Zhai J."/>
            <person name="Zhou L."/>
            <person name="Zuber A."/>
            <person name="Denarie J."/>
            <person name="Dixon R.A."/>
            <person name="May G.D."/>
            <person name="Schwartz D.C."/>
            <person name="Rogers J."/>
            <person name="Quetier F."/>
            <person name="Town C.D."/>
            <person name="Roe B.A."/>
        </authorList>
    </citation>
    <scope>NUCLEOTIDE SEQUENCE [LARGE SCALE GENOMIC DNA]</scope>
    <source>
        <strain evidence="1">A17</strain>
        <strain evidence="2 3">cv. Jemalong A17</strain>
    </source>
</reference>